<dbReference type="Proteomes" id="UP000698800">
    <property type="component" value="Unassembled WGS sequence"/>
</dbReference>
<dbReference type="AlphaFoldDB" id="A0A9P8I117"/>
<accession>A0A9P8I117</accession>
<evidence type="ECO:0000256" key="1">
    <source>
        <dbReference type="SAM" id="SignalP"/>
    </source>
</evidence>
<comment type="caution">
    <text evidence="2">The sequence shown here is derived from an EMBL/GenBank/DDBJ whole genome shotgun (WGS) entry which is preliminary data.</text>
</comment>
<sequence>MNSKTHHYRPQHWAICWRLILLLLGLPTRQALALDSVQLIRDGPATDVKGYPGLSYQAVRYEPLCGNLGTTSQYTQSLNIGNKCTAAMDAFGNNTVNTSGIYDLTGVRLNDGRVGNGYEVCLCFALSQPGTPLVKGALCLWADRTGQTNYQYESAPISDYAYPSNYQPVDKALPLCKDMDLNQLKAAWFATAVLQNSTEVVKTGVPTPTAAPIATSEPQFKGSVTLPVVGGMPMAGVIGLGCVASMKTDWNLQPKDCLHIVGYEDKNRVDTWK</sequence>
<keyword evidence="1" id="KW-0732">Signal</keyword>
<evidence type="ECO:0000313" key="2">
    <source>
        <dbReference type="EMBL" id="KAH0536461.1"/>
    </source>
</evidence>
<dbReference type="OrthoDB" id="5414172at2759"/>
<proteinExistence type="predicted"/>
<name>A0A9P8I117_9PEZI</name>
<dbReference type="EMBL" id="JAGHQL010000204">
    <property type="protein sequence ID" value="KAH0536461.1"/>
    <property type="molecule type" value="Genomic_DNA"/>
</dbReference>
<feature type="signal peptide" evidence="1">
    <location>
        <begin position="1"/>
        <end position="33"/>
    </location>
</feature>
<reference evidence="2" key="1">
    <citation type="submission" date="2021-03" db="EMBL/GenBank/DDBJ databases">
        <title>Comparative genomics and phylogenomic investigation of the class Geoglossomycetes provide insights into ecological specialization and systematics.</title>
        <authorList>
            <person name="Melie T."/>
            <person name="Pirro S."/>
            <person name="Miller A.N."/>
            <person name="Quandt A."/>
        </authorList>
    </citation>
    <scope>NUCLEOTIDE SEQUENCE</scope>
    <source>
        <strain evidence="2">GBOQ0MN5Z8</strain>
    </source>
</reference>
<feature type="chain" id="PRO_5040244917" evidence="1">
    <location>
        <begin position="34"/>
        <end position="273"/>
    </location>
</feature>
<gene>
    <name evidence="2" type="ORF">FGG08_006674</name>
</gene>
<organism evidence="2 3">
    <name type="scientific">Glutinoglossum americanum</name>
    <dbReference type="NCBI Taxonomy" id="1670608"/>
    <lineage>
        <taxon>Eukaryota</taxon>
        <taxon>Fungi</taxon>
        <taxon>Dikarya</taxon>
        <taxon>Ascomycota</taxon>
        <taxon>Pezizomycotina</taxon>
        <taxon>Geoglossomycetes</taxon>
        <taxon>Geoglossales</taxon>
        <taxon>Geoglossaceae</taxon>
        <taxon>Glutinoglossum</taxon>
    </lineage>
</organism>
<protein>
    <submittedName>
        <fullName evidence="2">Uncharacterized protein</fullName>
    </submittedName>
</protein>
<keyword evidence="3" id="KW-1185">Reference proteome</keyword>
<evidence type="ECO:0000313" key="3">
    <source>
        <dbReference type="Proteomes" id="UP000698800"/>
    </source>
</evidence>